<evidence type="ECO:0008006" key="6">
    <source>
        <dbReference type="Google" id="ProtNLM"/>
    </source>
</evidence>
<dbReference type="AlphaFoldDB" id="A0A369MBT3"/>
<evidence type="ECO:0000313" key="5">
    <source>
        <dbReference type="Proteomes" id="UP000312594"/>
    </source>
</evidence>
<evidence type="ECO:0000313" key="3">
    <source>
        <dbReference type="EMBL" id="TNU89296.1"/>
    </source>
</evidence>
<evidence type="ECO:0000256" key="1">
    <source>
        <dbReference type="SAM" id="Phobius"/>
    </source>
</evidence>
<sequence length="214" mass="22442">MDLKQEVSLSALKRGKAPAYPVKTSINLVDTQQQRGNLLAQLGLFAIALVLIGIFTKFAVVDPLAASAASSNEVSAAQARLDVLAAENADYAELNAQYDRYVVPGLSEEEQNLVDRDVVLNLLQQKVMGVGHLSSLRMEKNTATVTCLGADLNEVSALVESLESDQRVAHVTVSTAQGENDSSTSATIQIVFAGPLDVEGDGGSKEKGAGDGAA</sequence>
<keyword evidence="1" id="KW-0812">Transmembrane</keyword>
<protein>
    <recommendedName>
        <fullName evidence="6">Fimbrial assembly family protein</fullName>
    </recommendedName>
</protein>
<reference evidence="2 4" key="2">
    <citation type="journal article" date="2018" name="Elife">
        <title>Discovery and characterization of a prevalent human gut bacterial enzyme sufficient for the inactivation of a family of plant toxins.</title>
        <authorList>
            <person name="Koppel N."/>
            <person name="Bisanz J.E."/>
            <person name="Pandelia M.E."/>
            <person name="Turnbaugh P.J."/>
            <person name="Balskus E.P."/>
        </authorList>
    </citation>
    <scope>NUCLEOTIDE SEQUENCE [LARGE SCALE GENOMIC DNA]</scope>
    <source>
        <strain evidence="2 4">W1 BHI 6</strain>
    </source>
</reference>
<evidence type="ECO:0000313" key="2">
    <source>
        <dbReference type="EMBL" id="RDB67948.1"/>
    </source>
</evidence>
<comment type="caution">
    <text evidence="2">The sequence shown here is derived from an EMBL/GenBank/DDBJ whole genome shotgun (WGS) entry which is preliminary data.</text>
</comment>
<dbReference type="RefSeq" id="WP_114534486.1">
    <property type="nucleotide sequence ID" value="NZ_JAQDVM010000021.1"/>
</dbReference>
<feature type="transmembrane region" description="Helical" evidence="1">
    <location>
        <begin position="38"/>
        <end position="60"/>
    </location>
</feature>
<dbReference type="Proteomes" id="UP000312594">
    <property type="component" value="Unassembled WGS sequence"/>
</dbReference>
<dbReference type="EMBL" id="PPTU01000025">
    <property type="protein sequence ID" value="RDB67948.1"/>
    <property type="molecule type" value="Genomic_DNA"/>
</dbReference>
<reference evidence="3 5" key="1">
    <citation type="journal article" date="2005" name="Appl. Environ. Microbiol.">
        <title>Intestinal bacterial communities that produce active estrogen-like compounds enterodiol and enterolactone in humans.</title>
        <authorList>
            <person name="Clavel T."/>
            <person name="Henderson G."/>
            <person name="Alpert C.A."/>
            <person name="Philippe C."/>
            <person name="Rigottier-Gois L."/>
            <person name="Dore J."/>
            <person name="Blaut M."/>
        </authorList>
    </citation>
    <scope>NUCLEOTIDE SEQUENCE [LARGE SCALE GENOMIC DNA]</scope>
    <source>
        <strain evidence="3 5">SECO-MT75m2</strain>
    </source>
</reference>
<gene>
    <name evidence="2" type="ORF">C1875_12705</name>
    <name evidence="3" type="ORF">FIC87_11825</name>
</gene>
<keyword evidence="1" id="KW-0472">Membrane</keyword>
<name>A0A369MBT3_EGGLN</name>
<proteinExistence type="predicted"/>
<accession>A0A369MBT3</accession>
<reference evidence="3" key="3">
    <citation type="submission" date="2019-06" db="EMBL/GenBank/DDBJ databases">
        <authorList>
            <person name="Bisanz J.E."/>
            <person name="Turnbaugh P.J."/>
        </authorList>
    </citation>
    <scope>NUCLEOTIDE SEQUENCE</scope>
    <source>
        <strain evidence="3">SECO-MT75m2</strain>
    </source>
</reference>
<dbReference type="Proteomes" id="UP000253970">
    <property type="component" value="Unassembled WGS sequence"/>
</dbReference>
<evidence type="ECO:0000313" key="4">
    <source>
        <dbReference type="Proteomes" id="UP000253970"/>
    </source>
</evidence>
<organism evidence="2 4">
    <name type="scientific">Eggerthella lenta</name>
    <name type="common">Eubacterium lentum</name>
    <dbReference type="NCBI Taxonomy" id="84112"/>
    <lineage>
        <taxon>Bacteria</taxon>
        <taxon>Bacillati</taxon>
        <taxon>Actinomycetota</taxon>
        <taxon>Coriobacteriia</taxon>
        <taxon>Eggerthellales</taxon>
        <taxon>Eggerthellaceae</taxon>
        <taxon>Eggerthella</taxon>
    </lineage>
</organism>
<keyword evidence="1" id="KW-1133">Transmembrane helix</keyword>
<dbReference type="EMBL" id="VEVP01000031">
    <property type="protein sequence ID" value="TNU89296.1"/>
    <property type="molecule type" value="Genomic_DNA"/>
</dbReference>